<evidence type="ECO:0000259" key="2">
    <source>
        <dbReference type="Pfam" id="PF21818"/>
    </source>
</evidence>
<dbReference type="AlphaFoldDB" id="A0A853C8F0"/>
<comment type="caution">
    <text evidence="4">The sequence shown here is derived from an EMBL/GenBank/DDBJ whole genome shotgun (WGS) entry which is preliminary data.</text>
</comment>
<feature type="domain" description="DUF6884" evidence="2">
    <location>
        <begin position="104"/>
        <end position="226"/>
    </location>
</feature>
<reference evidence="4 5" key="1">
    <citation type="submission" date="2020-07" db="EMBL/GenBank/DDBJ databases">
        <title>Sequencing the genomes of 1000 actinobacteria strains.</title>
        <authorList>
            <person name="Klenk H.-P."/>
        </authorList>
    </citation>
    <scope>NUCLEOTIDE SEQUENCE [LARGE SCALE GENOMIC DNA]</scope>
    <source>
        <strain evidence="4 5">DSM 104001</strain>
    </source>
</reference>
<sequence>MSTGGLPTIWELLAEAAETLPEPFSRAALINWVSARRPDVGVSSIAAHIQFATDNASHPDGAPFAGRTPLLHRVDRGRYRRYQSPLPQRWEPAELPDGGSGGRVVLVGSSGAVADGVQPASRLFRSSGFARAREHAQSSGHPWFVLSAKHGLLDPDDVVGPFDVLFGDQSLGYRTAWGEWVVAQLADRVRLTGTTVEVHGGVDFAQPLRTPLARRGAGLEIPLPGMWSDADAPPSPPGEEHEDQGEHENAARTALHRLRGLVARHGADEQDRRRA</sequence>
<dbReference type="Proteomes" id="UP000541969">
    <property type="component" value="Unassembled WGS sequence"/>
</dbReference>
<feature type="region of interest" description="Disordered" evidence="1">
    <location>
        <begin position="223"/>
        <end position="275"/>
    </location>
</feature>
<evidence type="ECO:0000256" key="1">
    <source>
        <dbReference type="SAM" id="MobiDB-lite"/>
    </source>
</evidence>
<feature type="compositionally biased region" description="Basic and acidic residues" evidence="1">
    <location>
        <begin position="265"/>
        <end position="275"/>
    </location>
</feature>
<gene>
    <name evidence="4" type="ORF">GGQ55_000122</name>
</gene>
<proteinExistence type="predicted"/>
<dbReference type="EMBL" id="JACBZT010000001">
    <property type="protein sequence ID" value="NYJ03844.1"/>
    <property type="molecule type" value="Genomic_DNA"/>
</dbReference>
<dbReference type="Pfam" id="PF24706">
    <property type="entry name" value="DUF7669"/>
    <property type="match status" value="1"/>
</dbReference>
<accession>A0A853C8F0</accession>
<evidence type="ECO:0000313" key="5">
    <source>
        <dbReference type="Proteomes" id="UP000541969"/>
    </source>
</evidence>
<evidence type="ECO:0000313" key="4">
    <source>
        <dbReference type="EMBL" id="NYJ03844.1"/>
    </source>
</evidence>
<protein>
    <submittedName>
        <fullName evidence="4">Uncharacterized protein</fullName>
    </submittedName>
</protein>
<name>A0A853C8F0_9ACTN</name>
<keyword evidence="5" id="KW-1185">Reference proteome</keyword>
<organism evidence="4 5">
    <name type="scientific">Petropleomorpha daqingensis</name>
    <dbReference type="NCBI Taxonomy" id="2026353"/>
    <lineage>
        <taxon>Bacteria</taxon>
        <taxon>Bacillati</taxon>
        <taxon>Actinomycetota</taxon>
        <taxon>Actinomycetes</taxon>
        <taxon>Geodermatophilales</taxon>
        <taxon>Geodermatophilaceae</taxon>
        <taxon>Petropleomorpha</taxon>
    </lineage>
</organism>
<evidence type="ECO:0000259" key="3">
    <source>
        <dbReference type="Pfam" id="PF24706"/>
    </source>
</evidence>
<dbReference type="RefSeq" id="WP_179714634.1">
    <property type="nucleotide sequence ID" value="NZ_JACBZT010000001.1"/>
</dbReference>
<dbReference type="InterPro" id="IPR049251">
    <property type="entry name" value="DUF6884"/>
</dbReference>
<feature type="domain" description="DUF7669" evidence="3">
    <location>
        <begin position="8"/>
        <end position="81"/>
    </location>
</feature>
<dbReference type="Pfam" id="PF21818">
    <property type="entry name" value="DUF6884"/>
    <property type="match status" value="1"/>
</dbReference>
<dbReference type="InterPro" id="IPR056086">
    <property type="entry name" value="DUF7669"/>
</dbReference>